<name>A0A0H1R368_9HYPH</name>
<proteinExistence type="predicted"/>
<evidence type="ECO:0000313" key="2">
    <source>
        <dbReference type="EMBL" id="KLK89563.1"/>
    </source>
</evidence>
<dbReference type="EMBL" id="LCYG01000138">
    <property type="protein sequence ID" value="KLK89563.1"/>
    <property type="molecule type" value="Genomic_DNA"/>
</dbReference>
<feature type="region of interest" description="Disordered" evidence="1">
    <location>
        <begin position="38"/>
        <end position="59"/>
    </location>
</feature>
<keyword evidence="3" id="KW-1185">Reference proteome</keyword>
<dbReference type="PATRIC" id="fig|1225564.3.peg.921"/>
<organism evidence="2 3">
    <name type="scientific">Microvirga vignae</name>
    <dbReference type="NCBI Taxonomy" id="1225564"/>
    <lineage>
        <taxon>Bacteria</taxon>
        <taxon>Pseudomonadati</taxon>
        <taxon>Pseudomonadota</taxon>
        <taxon>Alphaproteobacteria</taxon>
        <taxon>Hyphomicrobiales</taxon>
        <taxon>Methylobacteriaceae</taxon>
        <taxon>Microvirga</taxon>
    </lineage>
</organism>
<evidence type="ECO:0000313" key="3">
    <source>
        <dbReference type="Proteomes" id="UP000035489"/>
    </source>
</evidence>
<feature type="compositionally biased region" description="Low complexity" evidence="1">
    <location>
        <begin position="39"/>
        <end position="53"/>
    </location>
</feature>
<accession>A0A0H1R368</accession>
<comment type="caution">
    <text evidence="2">The sequence shown here is derived from an EMBL/GenBank/DDBJ whole genome shotgun (WGS) entry which is preliminary data.</text>
</comment>
<sequence>MDHLCEDGGDIVGDRGAEFVGQAFPEVFGSYWHGATPHSSARAISSSSASRVSLHGGSHDGRRARLVAAIGSFSTMRSR</sequence>
<dbReference type="AlphaFoldDB" id="A0A0H1R368"/>
<evidence type="ECO:0000256" key="1">
    <source>
        <dbReference type="SAM" id="MobiDB-lite"/>
    </source>
</evidence>
<gene>
    <name evidence="2" type="ORF">AA309_30670</name>
</gene>
<dbReference type="Proteomes" id="UP000035489">
    <property type="component" value="Unassembled WGS sequence"/>
</dbReference>
<protein>
    <submittedName>
        <fullName evidence="2">Uncharacterized protein</fullName>
    </submittedName>
</protein>
<reference evidence="2 3" key="1">
    <citation type="submission" date="2015-05" db="EMBL/GenBank/DDBJ databases">
        <title>Draft genome sequence of Microvirga vignae strain BR3299, a novel nitrogen fixing bacteria isolated from Brazil semi-aired region.</title>
        <authorList>
            <person name="Zilli J.E."/>
            <person name="Passos S.R."/>
            <person name="Leite J."/>
            <person name="Baldani J.I."/>
            <person name="Xavier G.R."/>
            <person name="Rumjaneck N.G."/>
            <person name="Simoes-Araujo J.L."/>
        </authorList>
    </citation>
    <scope>NUCLEOTIDE SEQUENCE [LARGE SCALE GENOMIC DNA]</scope>
    <source>
        <strain evidence="2 3">BR3299</strain>
    </source>
</reference>